<dbReference type="PROSITE" id="PS51078">
    <property type="entry name" value="ICLR_ED"/>
    <property type="match status" value="1"/>
</dbReference>
<reference evidence="6 7" key="1">
    <citation type="submission" date="2016-01" db="EMBL/GenBank/DDBJ databases">
        <title>Complete genome and mega plasmid sequence of Sphingomonas panacis DCY99 elicits systemic resistance in rice to Xanthomonas oryzae.</title>
        <authorList>
            <person name="Kim Y.J."/>
            <person name="Yang D.C."/>
            <person name="Sing P."/>
        </authorList>
    </citation>
    <scope>NUCLEOTIDE SEQUENCE [LARGE SCALE GENOMIC DNA]</scope>
    <source>
        <strain evidence="6 7">DCY99</strain>
    </source>
</reference>
<keyword evidence="3" id="KW-0804">Transcription</keyword>
<keyword evidence="1" id="KW-0805">Transcription regulation</keyword>
<dbReference type="KEGG" id="span:AWL63_19830"/>
<protein>
    <submittedName>
        <fullName evidence="6">IclR family transcriptional regulator</fullName>
    </submittedName>
</protein>
<dbReference type="PANTHER" id="PTHR30136">
    <property type="entry name" value="HELIX-TURN-HELIX TRANSCRIPTIONAL REGULATOR, ICLR FAMILY"/>
    <property type="match status" value="1"/>
</dbReference>
<dbReference type="InterPro" id="IPR036388">
    <property type="entry name" value="WH-like_DNA-bd_sf"/>
</dbReference>
<dbReference type="InterPro" id="IPR029016">
    <property type="entry name" value="GAF-like_dom_sf"/>
</dbReference>
<accession>A0A1B3ZEL6</accession>
<feature type="domain" description="HTH iclR-type" evidence="4">
    <location>
        <begin position="8"/>
        <end position="68"/>
    </location>
</feature>
<dbReference type="Pfam" id="PF09339">
    <property type="entry name" value="HTH_IclR"/>
    <property type="match status" value="1"/>
</dbReference>
<dbReference type="AlphaFoldDB" id="A0A1B3ZEL6"/>
<sequence length="254" mass="26990">MRKGAPRIHATERTLAMLDAVIADDGRSSIAALARALEVPVATAHRQVATLAAEGYLTVCARRYLPGPRLLALLHTVDEKQVLAVVAAPFLNALAASLQTVVQLGTFEHDMVTYRLKAGSGASALFTQVGMQLEAYCSGMGKVLLAYLPDSVRNGYLATGPFPALTPNTITDPAALRTVLQQVNANGHAFDRGEILTGLNCAAVPVRRPSAEVVAALSATFTSERRAEEALPQLRDTARVIERAAFGRCDQSEA</sequence>
<dbReference type="PROSITE" id="PS51077">
    <property type="entry name" value="HTH_ICLR"/>
    <property type="match status" value="1"/>
</dbReference>
<organism evidence="6 7">
    <name type="scientific">Sphingomonas panacis</name>
    <dbReference type="NCBI Taxonomy" id="1560345"/>
    <lineage>
        <taxon>Bacteria</taxon>
        <taxon>Pseudomonadati</taxon>
        <taxon>Pseudomonadota</taxon>
        <taxon>Alphaproteobacteria</taxon>
        <taxon>Sphingomonadales</taxon>
        <taxon>Sphingomonadaceae</taxon>
        <taxon>Sphingomonas</taxon>
    </lineage>
</organism>
<dbReference type="RefSeq" id="WP_069206396.1">
    <property type="nucleotide sequence ID" value="NZ_CP014168.1"/>
</dbReference>
<dbReference type="SUPFAM" id="SSF46785">
    <property type="entry name" value="Winged helix' DNA-binding domain"/>
    <property type="match status" value="1"/>
</dbReference>
<dbReference type="InterPro" id="IPR050707">
    <property type="entry name" value="HTH_MetabolicPath_Reg"/>
</dbReference>
<evidence type="ECO:0000259" key="4">
    <source>
        <dbReference type="PROSITE" id="PS51077"/>
    </source>
</evidence>
<dbReference type="OrthoDB" id="9807558at2"/>
<proteinExistence type="predicted"/>
<dbReference type="Proteomes" id="UP000094256">
    <property type="component" value="Chromosome"/>
</dbReference>
<dbReference type="InterPro" id="IPR014757">
    <property type="entry name" value="Tscrpt_reg_IclR_C"/>
</dbReference>
<dbReference type="InterPro" id="IPR036390">
    <property type="entry name" value="WH_DNA-bd_sf"/>
</dbReference>
<feature type="domain" description="IclR-ED" evidence="5">
    <location>
        <begin position="69"/>
        <end position="247"/>
    </location>
</feature>
<dbReference type="GO" id="GO:0003700">
    <property type="term" value="F:DNA-binding transcription factor activity"/>
    <property type="evidence" value="ECO:0007669"/>
    <property type="project" value="TreeGrafter"/>
</dbReference>
<dbReference type="Gene3D" id="1.10.10.10">
    <property type="entry name" value="Winged helix-like DNA-binding domain superfamily/Winged helix DNA-binding domain"/>
    <property type="match status" value="1"/>
</dbReference>
<dbReference type="Gene3D" id="3.30.450.40">
    <property type="match status" value="1"/>
</dbReference>
<evidence type="ECO:0000313" key="6">
    <source>
        <dbReference type="EMBL" id="AOH85869.1"/>
    </source>
</evidence>
<dbReference type="GO" id="GO:0045892">
    <property type="term" value="P:negative regulation of DNA-templated transcription"/>
    <property type="evidence" value="ECO:0007669"/>
    <property type="project" value="TreeGrafter"/>
</dbReference>
<dbReference type="Pfam" id="PF01614">
    <property type="entry name" value="IclR_C"/>
    <property type="match status" value="1"/>
</dbReference>
<evidence type="ECO:0000259" key="5">
    <source>
        <dbReference type="PROSITE" id="PS51078"/>
    </source>
</evidence>
<dbReference type="STRING" id="1560345.AWL63_19830"/>
<evidence type="ECO:0000313" key="7">
    <source>
        <dbReference type="Proteomes" id="UP000094256"/>
    </source>
</evidence>
<keyword evidence="2" id="KW-0238">DNA-binding</keyword>
<dbReference type="SMART" id="SM00346">
    <property type="entry name" value="HTH_ICLR"/>
    <property type="match status" value="1"/>
</dbReference>
<dbReference type="EMBL" id="CP014168">
    <property type="protein sequence ID" value="AOH85869.1"/>
    <property type="molecule type" value="Genomic_DNA"/>
</dbReference>
<keyword evidence="7" id="KW-1185">Reference proteome</keyword>
<dbReference type="PANTHER" id="PTHR30136:SF24">
    <property type="entry name" value="HTH-TYPE TRANSCRIPTIONAL REPRESSOR ALLR"/>
    <property type="match status" value="1"/>
</dbReference>
<dbReference type="InterPro" id="IPR005471">
    <property type="entry name" value="Tscrpt_reg_IclR_N"/>
</dbReference>
<name>A0A1B3ZEL6_9SPHN</name>
<gene>
    <name evidence="6" type="ORF">AWL63_19830</name>
</gene>
<evidence type="ECO:0000256" key="3">
    <source>
        <dbReference type="ARBA" id="ARBA00023163"/>
    </source>
</evidence>
<evidence type="ECO:0000256" key="2">
    <source>
        <dbReference type="ARBA" id="ARBA00023125"/>
    </source>
</evidence>
<dbReference type="GO" id="GO:0003677">
    <property type="term" value="F:DNA binding"/>
    <property type="evidence" value="ECO:0007669"/>
    <property type="project" value="UniProtKB-KW"/>
</dbReference>
<dbReference type="SUPFAM" id="SSF55781">
    <property type="entry name" value="GAF domain-like"/>
    <property type="match status" value="1"/>
</dbReference>
<evidence type="ECO:0000256" key="1">
    <source>
        <dbReference type="ARBA" id="ARBA00023015"/>
    </source>
</evidence>